<evidence type="ECO:0000313" key="2">
    <source>
        <dbReference type="Proteomes" id="UP000320710"/>
    </source>
</evidence>
<proteinExistence type="predicted"/>
<organism evidence="1 2">
    <name type="scientific">Serratia marcescens</name>
    <dbReference type="NCBI Taxonomy" id="615"/>
    <lineage>
        <taxon>Bacteria</taxon>
        <taxon>Pseudomonadati</taxon>
        <taxon>Pseudomonadota</taxon>
        <taxon>Gammaproteobacteria</taxon>
        <taxon>Enterobacterales</taxon>
        <taxon>Yersiniaceae</taxon>
        <taxon>Serratia</taxon>
    </lineage>
</organism>
<protein>
    <submittedName>
        <fullName evidence="1">Uncharacterized protein</fullName>
    </submittedName>
</protein>
<dbReference type="AlphaFoldDB" id="A0AA46K6R5"/>
<gene>
    <name evidence="1" type="ORF">FHU12_3262</name>
</gene>
<reference evidence="1 2" key="1">
    <citation type="submission" date="2019-06" db="EMBL/GenBank/DDBJ databases">
        <authorList>
            <person name="Deangelis K."/>
            <person name="Huntemann M."/>
            <person name="Clum A."/>
            <person name="Pillay M."/>
            <person name="Palaniappan K."/>
            <person name="Varghese N."/>
            <person name="Mikhailova N."/>
            <person name="Stamatis D."/>
            <person name="Reddy T."/>
            <person name="Daum C."/>
            <person name="Shapiro N."/>
            <person name="Ivanova N."/>
            <person name="Kyrpides N."/>
            <person name="Woyke T."/>
        </authorList>
    </citation>
    <scope>NUCLEOTIDE SEQUENCE [LARGE SCALE GENOMIC DNA]</scope>
    <source>
        <strain evidence="1 2">106R</strain>
    </source>
</reference>
<evidence type="ECO:0000313" key="1">
    <source>
        <dbReference type="EMBL" id="TQI85689.1"/>
    </source>
</evidence>
<dbReference type="EMBL" id="VFMJ01000001">
    <property type="protein sequence ID" value="TQI85689.1"/>
    <property type="molecule type" value="Genomic_DNA"/>
</dbReference>
<comment type="caution">
    <text evidence="1">The sequence shown here is derived from an EMBL/GenBank/DDBJ whole genome shotgun (WGS) entry which is preliminary data.</text>
</comment>
<name>A0AA46K6R5_SERMA</name>
<dbReference type="Proteomes" id="UP000320710">
    <property type="component" value="Unassembled WGS sequence"/>
</dbReference>
<sequence>MAGTPERPVAEAVRMNGSAWVGCTLLLVWAPWSQASLNSARPDAALAARLAATCNTLAVEHADWSDITAVVQSARVCLQRNSGRQRSERSPGDTAVGLVQRSVAGAAVRALAEKTP</sequence>
<reference evidence="1 2" key="2">
    <citation type="submission" date="2019-07" db="EMBL/GenBank/DDBJ databases">
        <title>Investigation of anaerobic lignin degradation for improved lignocellulosic biofuels.</title>
        <authorList>
            <person name="Deangelis K.PhD."/>
        </authorList>
    </citation>
    <scope>NUCLEOTIDE SEQUENCE [LARGE SCALE GENOMIC DNA]</scope>
    <source>
        <strain evidence="1 2">106R</strain>
    </source>
</reference>
<accession>A0AA46K6R5</accession>